<evidence type="ECO:0000256" key="9">
    <source>
        <dbReference type="PROSITE-ProRule" id="PRU01091"/>
    </source>
</evidence>
<protein>
    <recommendedName>
        <fullName evidence="1">Stage 0 sporulation protein A homolog</fullName>
    </recommendedName>
</protein>
<dbReference type="Pfam" id="PF00486">
    <property type="entry name" value="Trans_reg_C"/>
    <property type="match status" value="1"/>
</dbReference>
<dbReference type="InterPro" id="IPR001789">
    <property type="entry name" value="Sig_transdc_resp-reg_receiver"/>
</dbReference>
<evidence type="ECO:0000256" key="1">
    <source>
        <dbReference type="ARBA" id="ARBA00018672"/>
    </source>
</evidence>
<comment type="caution">
    <text evidence="12">The sequence shown here is derived from an EMBL/GenBank/DDBJ whole genome shotgun (WGS) entry which is preliminary data.</text>
</comment>
<dbReference type="SUPFAM" id="SSF52172">
    <property type="entry name" value="CheY-like"/>
    <property type="match status" value="1"/>
</dbReference>
<evidence type="ECO:0000256" key="7">
    <source>
        <dbReference type="ARBA" id="ARBA00024867"/>
    </source>
</evidence>
<dbReference type="InterPro" id="IPR039420">
    <property type="entry name" value="WalR-like"/>
</dbReference>
<dbReference type="PROSITE" id="PS50110">
    <property type="entry name" value="RESPONSE_REGULATORY"/>
    <property type="match status" value="1"/>
</dbReference>
<evidence type="ECO:0000256" key="8">
    <source>
        <dbReference type="PROSITE-ProRule" id="PRU00169"/>
    </source>
</evidence>
<dbReference type="PANTHER" id="PTHR48111">
    <property type="entry name" value="REGULATOR OF RPOS"/>
    <property type="match status" value="1"/>
</dbReference>
<evidence type="ECO:0000313" key="13">
    <source>
        <dbReference type="Proteomes" id="UP001276854"/>
    </source>
</evidence>
<reference evidence="12 13" key="1">
    <citation type="submission" date="2023-10" db="EMBL/GenBank/DDBJ databases">
        <title>A novel Glycoside Hydrolase 43-Like Enzyme from Clostrdium boliviensis is an Endo-xylanase, and a Candidate for Xylooligosaccharides Production from Different Xylan Substrates.</title>
        <authorList>
            <person name="Alvarez M.T."/>
            <person name="Rocabado-Villegas L.R."/>
            <person name="Salas-Veizaga D.M."/>
            <person name="Linares-Pasten J.A."/>
            <person name="Gudmundsdottir E.E."/>
            <person name="Hreggvidsson G.O."/>
            <person name="Adlercreutz P."/>
            <person name="Nordberg Karlsson E."/>
        </authorList>
    </citation>
    <scope>NUCLEOTIDE SEQUENCE [LARGE SCALE GENOMIC DNA]</scope>
    <source>
        <strain evidence="12 13">E-1</strain>
    </source>
</reference>
<evidence type="ECO:0000313" key="12">
    <source>
        <dbReference type="EMBL" id="MDW2798818.1"/>
    </source>
</evidence>
<dbReference type="SUPFAM" id="SSF46894">
    <property type="entry name" value="C-terminal effector domain of the bipartite response regulators"/>
    <property type="match status" value="1"/>
</dbReference>
<sequence>MERIYVVEDDDNIRDLIKIALEGFGYEVSSYEMAEDALKHMETDKPALAVFDLMLPGMDGMSAIRRIRKNDLLKDIPILVLTAKDREFDKVAGLDGGADDYMTKPFGVMELAARIRSLLRRSSKNQSPDDELEQYCLHLNKKTREVTCDGVKIELTLKEFDLLQYLMENHNKVVTRDELLNHIWGYDYDGETRTLDMHIRTLRQKLGENGGSCIKTVRGVGYRLIKTEI</sequence>
<evidence type="ECO:0000256" key="3">
    <source>
        <dbReference type="ARBA" id="ARBA00023012"/>
    </source>
</evidence>
<keyword evidence="13" id="KW-1185">Reference proteome</keyword>
<dbReference type="SMART" id="SM00448">
    <property type="entry name" value="REC"/>
    <property type="match status" value="1"/>
</dbReference>
<dbReference type="InterPro" id="IPR016032">
    <property type="entry name" value="Sig_transdc_resp-reg_C-effctor"/>
</dbReference>
<dbReference type="InterPro" id="IPR011006">
    <property type="entry name" value="CheY-like_superfamily"/>
</dbReference>
<evidence type="ECO:0000256" key="2">
    <source>
        <dbReference type="ARBA" id="ARBA00022553"/>
    </source>
</evidence>
<dbReference type="Pfam" id="PF00072">
    <property type="entry name" value="Response_reg"/>
    <property type="match status" value="1"/>
</dbReference>
<name>A0ABU4GMJ7_9CLOT</name>
<keyword evidence="6" id="KW-0804">Transcription</keyword>
<proteinExistence type="predicted"/>
<evidence type="ECO:0000256" key="4">
    <source>
        <dbReference type="ARBA" id="ARBA00023015"/>
    </source>
</evidence>
<dbReference type="Gene3D" id="6.10.250.690">
    <property type="match status" value="1"/>
</dbReference>
<keyword evidence="2 8" id="KW-0597">Phosphoprotein</keyword>
<evidence type="ECO:0000259" key="11">
    <source>
        <dbReference type="PROSITE" id="PS51755"/>
    </source>
</evidence>
<dbReference type="Gene3D" id="3.40.50.2300">
    <property type="match status" value="1"/>
</dbReference>
<feature type="modified residue" description="4-aspartylphosphate" evidence="8">
    <location>
        <position position="52"/>
    </location>
</feature>
<feature type="DNA-binding region" description="OmpR/PhoB-type" evidence="9">
    <location>
        <begin position="129"/>
        <end position="226"/>
    </location>
</feature>
<evidence type="ECO:0000256" key="6">
    <source>
        <dbReference type="ARBA" id="ARBA00023163"/>
    </source>
</evidence>
<dbReference type="PANTHER" id="PTHR48111:SF1">
    <property type="entry name" value="TWO-COMPONENT RESPONSE REGULATOR ORR33"/>
    <property type="match status" value="1"/>
</dbReference>
<feature type="domain" description="OmpR/PhoB-type" evidence="11">
    <location>
        <begin position="129"/>
        <end position="226"/>
    </location>
</feature>
<keyword evidence="5 9" id="KW-0238">DNA-binding</keyword>
<dbReference type="RefSeq" id="WP_318065028.1">
    <property type="nucleotide sequence ID" value="NZ_JAWONS010000240.1"/>
</dbReference>
<comment type="function">
    <text evidence="7">May play the central regulatory role in sporulation. It may be an element of the effector pathway responsible for the activation of sporulation genes in response to nutritional stress. Spo0A may act in concert with spo0H (a sigma factor) to control the expression of some genes that are critical to the sporulation process.</text>
</comment>
<dbReference type="InterPro" id="IPR036388">
    <property type="entry name" value="WH-like_DNA-bd_sf"/>
</dbReference>
<dbReference type="SMART" id="SM00862">
    <property type="entry name" value="Trans_reg_C"/>
    <property type="match status" value="1"/>
</dbReference>
<organism evidence="12 13">
    <name type="scientific">Clostridium boliviensis</name>
    <dbReference type="NCBI Taxonomy" id="318465"/>
    <lineage>
        <taxon>Bacteria</taxon>
        <taxon>Bacillati</taxon>
        <taxon>Bacillota</taxon>
        <taxon>Clostridia</taxon>
        <taxon>Eubacteriales</taxon>
        <taxon>Clostridiaceae</taxon>
        <taxon>Clostridium</taxon>
    </lineage>
</organism>
<dbReference type="Proteomes" id="UP001276854">
    <property type="component" value="Unassembled WGS sequence"/>
</dbReference>
<accession>A0ABU4GMJ7</accession>
<evidence type="ECO:0000256" key="5">
    <source>
        <dbReference type="ARBA" id="ARBA00023125"/>
    </source>
</evidence>
<dbReference type="EMBL" id="JAWONS010000240">
    <property type="protein sequence ID" value="MDW2798818.1"/>
    <property type="molecule type" value="Genomic_DNA"/>
</dbReference>
<gene>
    <name evidence="12" type="ORF">RZO55_14665</name>
</gene>
<feature type="domain" description="Response regulatory" evidence="10">
    <location>
        <begin position="3"/>
        <end position="119"/>
    </location>
</feature>
<evidence type="ECO:0000259" key="10">
    <source>
        <dbReference type="PROSITE" id="PS50110"/>
    </source>
</evidence>
<dbReference type="Gene3D" id="1.10.10.10">
    <property type="entry name" value="Winged helix-like DNA-binding domain superfamily/Winged helix DNA-binding domain"/>
    <property type="match status" value="1"/>
</dbReference>
<dbReference type="InterPro" id="IPR001867">
    <property type="entry name" value="OmpR/PhoB-type_DNA-bd"/>
</dbReference>
<dbReference type="CDD" id="cd00383">
    <property type="entry name" value="trans_reg_C"/>
    <property type="match status" value="1"/>
</dbReference>
<keyword evidence="3" id="KW-0902">Two-component regulatory system</keyword>
<keyword evidence="4" id="KW-0805">Transcription regulation</keyword>
<dbReference type="PROSITE" id="PS51755">
    <property type="entry name" value="OMPR_PHOB"/>
    <property type="match status" value="1"/>
</dbReference>